<dbReference type="PANTHER" id="PTHR34544">
    <property type="entry name" value="OSJNBA0006B20.18 PROTEIN"/>
    <property type="match status" value="1"/>
</dbReference>
<dbReference type="AlphaFoldDB" id="A0AAW2PPQ2"/>
<accession>A0AAW2PPQ2</accession>
<evidence type="ECO:0000259" key="2">
    <source>
        <dbReference type="Pfam" id="PF25498"/>
    </source>
</evidence>
<feature type="compositionally biased region" description="Acidic residues" evidence="1">
    <location>
        <begin position="93"/>
        <end position="120"/>
    </location>
</feature>
<gene>
    <name evidence="3" type="ORF">Scaly_1505700</name>
</gene>
<organism evidence="3">
    <name type="scientific">Sesamum calycinum</name>
    <dbReference type="NCBI Taxonomy" id="2727403"/>
    <lineage>
        <taxon>Eukaryota</taxon>
        <taxon>Viridiplantae</taxon>
        <taxon>Streptophyta</taxon>
        <taxon>Embryophyta</taxon>
        <taxon>Tracheophyta</taxon>
        <taxon>Spermatophyta</taxon>
        <taxon>Magnoliopsida</taxon>
        <taxon>eudicotyledons</taxon>
        <taxon>Gunneridae</taxon>
        <taxon>Pentapetalae</taxon>
        <taxon>asterids</taxon>
        <taxon>lamiids</taxon>
        <taxon>Lamiales</taxon>
        <taxon>Pedaliaceae</taxon>
        <taxon>Sesamum</taxon>
    </lineage>
</organism>
<proteinExistence type="predicted"/>
<sequence length="330" mass="37421">MRTSVAGRIYCRCSFKYRGLRTITSSSTHFSYIHDPPLPTSQKPGLLYDILVSFKTRRCISLEPTCYFASFTPVRRIHATSSFSEDTRQDSVDALDDSNGEVEPIDSWEEEDEAEPEVGDGGDGGGVVLQNCPWGKTALSIAQDVLLEFGEEMKLFAFKTSPRGYIYVRLDKLSNDRTLPFAMLRNSAAVHAVVSSPGADRLLKVPDDLLRFRDMPMVVSYLQGSDSRCPEKNGVYFLDTIETESRCCVWKLADVRENRDPSAKGRPLSRKQKDCRLKLPYDMIKRGIVLGFERLALWMERHCLTQYITISSNESSSRFAWSQPEPTFYT</sequence>
<evidence type="ECO:0000256" key="1">
    <source>
        <dbReference type="SAM" id="MobiDB-lite"/>
    </source>
</evidence>
<protein>
    <recommendedName>
        <fullName evidence="2">DUF7912 domain-containing protein</fullName>
    </recommendedName>
</protein>
<dbReference type="Pfam" id="PF25498">
    <property type="entry name" value="DUF7912"/>
    <property type="match status" value="1"/>
</dbReference>
<reference evidence="3" key="1">
    <citation type="submission" date="2020-06" db="EMBL/GenBank/DDBJ databases">
        <authorList>
            <person name="Li T."/>
            <person name="Hu X."/>
            <person name="Zhang T."/>
            <person name="Song X."/>
            <person name="Zhang H."/>
            <person name="Dai N."/>
            <person name="Sheng W."/>
            <person name="Hou X."/>
            <person name="Wei L."/>
        </authorList>
    </citation>
    <scope>NUCLEOTIDE SEQUENCE</scope>
    <source>
        <strain evidence="3">KEN8</strain>
        <tissue evidence="3">Leaf</tissue>
    </source>
</reference>
<feature type="domain" description="DUF7912" evidence="2">
    <location>
        <begin position="202"/>
        <end position="286"/>
    </location>
</feature>
<reference evidence="3" key="2">
    <citation type="journal article" date="2024" name="Plant">
        <title>Genomic evolution and insights into agronomic trait innovations of Sesamum species.</title>
        <authorList>
            <person name="Miao H."/>
            <person name="Wang L."/>
            <person name="Qu L."/>
            <person name="Liu H."/>
            <person name="Sun Y."/>
            <person name="Le M."/>
            <person name="Wang Q."/>
            <person name="Wei S."/>
            <person name="Zheng Y."/>
            <person name="Lin W."/>
            <person name="Duan Y."/>
            <person name="Cao H."/>
            <person name="Xiong S."/>
            <person name="Wang X."/>
            <person name="Wei L."/>
            <person name="Li C."/>
            <person name="Ma Q."/>
            <person name="Ju M."/>
            <person name="Zhao R."/>
            <person name="Li G."/>
            <person name="Mu C."/>
            <person name="Tian Q."/>
            <person name="Mei H."/>
            <person name="Zhang T."/>
            <person name="Gao T."/>
            <person name="Zhang H."/>
        </authorList>
    </citation>
    <scope>NUCLEOTIDE SEQUENCE</scope>
    <source>
        <strain evidence="3">KEN8</strain>
    </source>
</reference>
<comment type="caution">
    <text evidence="3">The sequence shown here is derived from an EMBL/GenBank/DDBJ whole genome shotgun (WGS) entry which is preliminary data.</text>
</comment>
<evidence type="ECO:0000313" key="3">
    <source>
        <dbReference type="EMBL" id="KAL0358200.1"/>
    </source>
</evidence>
<dbReference type="InterPro" id="IPR057234">
    <property type="entry name" value="DUF7912"/>
</dbReference>
<feature type="region of interest" description="Disordered" evidence="1">
    <location>
        <begin position="85"/>
        <end position="125"/>
    </location>
</feature>
<dbReference type="PANTHER" id="PTHR34544:SF3">
    <property type="entry name" value="OS07G0155200 PROTEIN"/>
    <property type="match status" value="1"/>
</dbReference>
<name>A0AAW2PPQ2_9LAMI</name>
<dbReference type="EMBL" id="JACGWM010000008">
    <property type="protein sequence ID" value="KAL0358200.1"/>
    <property type="molecule type" value="Genomic_DNA"/>
</dbReference>